<dbReference type="Proteomes" id="UP000887577">
    <property type="component" value="Unplaced"/>
</dbReference>
<accession>A0A914Z0M3</accession>
<evidence type="ECO:0000313" key="2">
    <source>
        <dbReference type="WBParaSite" id="PSU_v2.g6282.t1"/>
    </source>
</evidence>
<protein>
    <submittedName>
        <fullName evidence="2">Uncharacterized protein</fullName>
    </submittedName>
</protein>
<evidence type="ECO:0000313" key="1">
    <source>
        <dbReference type="Proteomes" id="UP000887577"/>
    </source>
</evidence>
<keyword evidence="1" id="KW-1185">Reference proteome</keyword>
<dbReference type="WBParaSite" id="PSU_v2.g6282.t1">
    <property type="protein sequence ID" value="PSU_v2.g6282.t1"/>
    <property type="gene ID" value="PSU_v2.g6282"/>
</dbReference>
<dbReference type="AlphaFoldDB" id="A0A914Z0M3"/>
<name>A0A914Z0M3_9BILA</name>
<organism evidence="1 2">
    <name type="scientific">Panagrolaimus superbus</name>
    <dbReference type="NCBI Taxonomy" id="310955"/>
    <lineage>
        <taxon>Eukaryota</taxon>
        <taxon>Metazoa</taxon>
        <taxon>Ecdysozoa</taxon>
        <taxon>Nematoda</taxon>
        <taxon>Chromadorea</taxon>
        <taxon>Rhabditida</taxon>
        <taxon>Tylenchina</taxon>
        <taxon>Panagrolaimomorpha</taxon>
        <taxon>Panagrolaimoidea</taxon>
        <taxon>Panagrolaimidae</taxon>
        <taxon>Panagrolaimus</taxon>
    </lineage>
</organism>
<reference evidence="2" key="1">
    <citation type="submission" date="2022-11" db="UniProtKB">
        <authorList>
            <consortium name="WormBaseParasite"/>
        </authorList>
    </citation>
    <scope>IDENTIFICATION</scope>
</reference>
<sequence>MRRSQRLRFFAVGVASEAGVPQYREFDILTGRYIRPDVLVKITPSICKSIKQITHNAVTCMDRLESPTKECVDRITNALEEVQQIDNLYGKIDEQKTKSVFLS</sequence>
<proteinExistence type="predicted"/>